<gene>
    <name evidence="2" type="ORF">PENTCL1PPCAC_26040</name>
</gene>
<proteinExistence type="predicted"/>
<evidence type="ECO:0000256" key="1">
    <source>
        <dbReference type="SAM" id="Phobius"/>
    </source>
</evidence>
<dbReference type="EMBL" id="BTSX01000006">
    <property type="protein sequence ID" value="GMT03866.1"/>
    <property type="molecule type" value="Genomic_DNA"/>
</dbReference>
<evidence type="ECO:0000313" key="2">
    <source>
        <dbReference type="EMBL" id="GMT03866.1"/>
    </source>
</evidence>
<evidence type="ECO:0000313" key="3">
    <source>
        <dbReference type="Proteomes" id="UP001432027"/>
    </source>
</evidence>
<comment type="caution">
    <text evidence="2">The sequence shown here is derived from an EMBL/GenBank/DDBJ whole genome shotgun (WGS) entry which is preliminary data.</text>
</comment>
<feature type="non-terminal residue" evidence="2">
    <location>
        <position position="124"/>
    </location>
</feature>
<keyword evidence="3" id="KW-1185">Reference proteome</keyword>
<dbReference type="AlphaFoldDB" id="A0AAV5UAE8"/>
<keyword evidence="1" id="KW-0472">Membrane</keyword>
<protein>
    <submittedName>
        <fullName evidence="2">Uncharacterized protein</fullName>
    </submittedName>
</protein>
<name>A0AAV5UAE8_9BILA</name>
<keyword evidence="1" id="KW-1133">Transmembrane helix</keyword>
<sequence length="124" mass="13942">DSAVFDGLPSLGQLQISSIGLDCKDSARIRVIFRESLTHHFGGVLGDLIKSYELRPGWVETYSAPMKLLSTENEMTNAHRSIFFLILLVLIVFGYYMNFSIIAISLIMLCTIVWAIVDLSKTRK</sequence>
<keyword evidence="1" id="KW-0812">Transmembrane</keyword>
<feature type="transmembrane region" description="Helical" evidence="1">
    <location>
        <begin position="77"/>
        <end position="95"/>
    </location>
</feature>
<organism evidence="2 3">
    <name type="scientific">Pristionchus entomophagus</name>
    <dbReference type="NCBI Taxonomy" id="358040"/>
    <lineage>
        <taxon>Eukaryota</taxon>
        <taxon>Metazoa</taxon>
        <taxon>Ecdysozoa</taxon>
        <taxon>Nematoda</taxon>
        <taxon>Chromadorea</taxon>
        <taxon>Rhabditida</taxon>
        <taxon>Rhabditina</taxon>
        <taxon>Diplogasteromorpha</taxon>
        <taxon>Diplogasteroidea</taxon>
        <taxon>Neodiplogasteridae</taxon>
        <taxon>Pristionchus</taxon>
    </lineage>
</organism>
<reference evidence="2" key="1">
    <citation type="submission" date="2023-10" db="EMBL/GenBank/DDBJ databases">
        <title>Genome assembly of Pristionchus species.</title>
        <authorList>
            <person name="Yoshida K."/>
            <person name="Sommer R.J."/>
        </authorList>
    </citation>
    <scope>NUCLEOTIDE SEQUENCE</scope>
    <source>
        <strain evidence="2">RS0144</strain>
    </source>
</reference>
<dbReference type="Proteomes" id="UP001432027">
    <property type="component" value="Unassembled WGS sequence"/>
</dbReference>
<accession>A0AAV5UAE8</accession>
<feature type="non-terminal residue" evidence="2">
    <location>
        <position position="1"/>
    </location>
</feature>